<dbReference type="EMBL" id="HG994363">
    <property type="protein sequence ID" value="CAF2041301.1"/>
    <property type="molecule type" value="Genomic_DNA"/>
</dbReference>
<reference evidence="1" key="1">
    <citation type="submission" date="2021-01" db="EMBL/GenBank/DDBJ databases">
        <authorList>
            <consortium name="Genoscope - CEA"/>
            <person name="William W."/>
        </authorList>
    </citation>
    <scope>NUCLEOTIDE SEQUENCE</scope>
</reference>
<evidence type="ECO:0000313" key="1">
    <source>
        <dbReference type="EMBL" id="CAF2041301.1"/>
    </source>
</evidence>
<dbReference type="Proteomes" id="UP001295469">
    <property type="component" value="Chromosome A09"/>
</dbReference>
<gene>
    <name evidence="1" type="ORF">DARMORV10_A09P20420.1</name>
</gene>
<organism evidence="1">
    <name type="scientific">Brassica napus</name>
    <name type="common">Rape</name>
    <dbReference type="NCBI Taxonomy" id="3708"/>
    <lineage>
        <taxon>Eukaryota</taxon>
        <taxon>Viridiplantae</taxon>
        <taxon>Streptophyta</taxon>
        <taxon>Embryophyta</taxon>
        <taxon>Tracheophyta</taxon>
        <taxon>Spermatophyta</taxon>
        <taxon>Magnoliopsida</taxon>
        <taxon>eudicotyledons</taxon>
        <taxon>Gunneridae</taxon>
        <taxon>Pentapetalae</taxon>
        <taxon>rosids</taxon>
        <taxon>malvids</taxon>
        <taxon>Brassicales</taxon>
        <taxon>Brassicaceae</taxon>
        <taxon>Brassiceae</taxon>
        <taxon>Brassica</taxon>
    </lineage>
</organism>
<protein>
    <submittedName>
        <fullName evidence="1">(rape) hypothetical protein</fullName>
    </submittedName>
</protein>
<name>A0A816NXU2_BRANA</name>
<dbReference type="AlphaFoldDB" id="A0A816NXU2"/>
<accession>A0A816NXU2</accession>
<proteinExistence type="predicted"/>
<sequence>MLTTILKVPSESMAHTREISSIHVLVKSHGRLDRAYNQERVGSSVIVDDDLNFPFQLQVL</sequence>